<organism evidence="1 2">
    <name type="scientific">Astatotilapia calliptera</name>
    <name type="common">Eastern happy</name>
    <name type="synonym">Chromis callipterus</name>
    <dbReference type="NCBI Taxonomy" id="8154"/>
    <lineage>
        <taxon>Eukaryota</taxon>
        <taxon>Metazoa</taxon>
        <taxon>Chordata</taxon>
        <taxon>Craniata</taxon>
        <taxon>Vertebrata</taxon>
        <taxon>Euteleostomi</taxon>
        <taxon>Actinopterygii</taxon>
        <taxon>Neopterygii</taxon>
        <taxon>Teleostei</taxon>
        <taxon>Neoteleostei</taxon>
        <taxon>Acanthomorphata</taxon>
        <taxon>Ovalentaria</taxon>
        <taxon>Cichlomorphae</taxon>
        <taxon>Cichliformes</taxon>
        <taxon>Cichlidae</taxon>
        <taxon>African cichlids</taxon>
        <taxon>Pseudocrenilabrinae</taxon>
        <taxon>Haplochromini</taxon>
        <taxon>Astatotilapia</taxon>
    </lineage>
</organism>
<reference evidence="1" key="4">
    <citation type="submission" date="2025-09" db="UniProtKB">
        <authorList>
            <consortium name="Ensembl"/>
        </authorList>
    </citation>
    <scope>IDENTIFICATION</scope>
</reference>
<protein>
    <recommendedName>
        <fullName evidence="3">Dynein light chain</fullName>
    </recommendedName>
</protein>
<name>A0AAX7TRC0_ASTCA</name>
<evidence type="ECO:0000313" key="1">
    <source>
        <dbReference type="Ensembl" id="ENSACLP00000058995.1"/>
    </source>
</evidence>
<dbReference type="Proteomes" id="UP000265100">
    <property type="component" value="Chromosome 15"/>
</dbReference>
<dbReference type="GeneTree" id="ENSGT00980000198805"/>
<dbReference type="AlphaFoldDB" id="A0AAX7TRC0"/>
<reference evidence="1 2" key="1">
    <citation type="submission" date="2018-05" db="EMBL/GenBank/DDBJ databases">
        <authorList>
            <person name="Datahose"/>
        </authorList>
    </citation>
    <scope>NUCLEOTIDE SEQUENCE</scope>
</reference>
<sequence length="132" mass="14442">CDSAMSARSSASSSSCCSLRSFLILQLFDANLQFLELLLAALHGDLLSLIQTVLQVFDGLLHVLLHALQMGTGVALHLLLDSHVPLGLVHFLVLLDQLALHVSLHLVKLQLCSEDLALFVLQGTFSFLQRRL</sequence>
<proteinExistence type="predicted"/>
<keyword evidence="2" id="KW-1185">Reference proteome</keyword>
<evidence type="ECO:0000313" key="2">
    <source>
        <dbReference type="Proteomes" id="UP000265100"/>
    </source>
</evidence>
<reference evidence="2" key="2">
    <citation type="submission" date="2023-03" db="EMBL/GenBank/DDBJ databases">
        <authorList>
            <consortium name="Wellcome Sanger Institute Data Sharing"/>
        </authorList>
    </citation>
    <scope>NUCLEOTIDE SEQUENCE [LARGE SCALE GENOMIC DNA]</scope>
</reference>
<dbReference type="Ensembl" id="ENSACLT00000073270.1">
    <property type="protein sequence ID" value="ENSACLP00000058995.1"/>
    <property type="gene ID" value="ENSACLG00000037194.1"/>
</dbReference>
<evidence type="ECO:0008006" key="3">
    <source>
        <dbReference type="Google" id="ProtNLM"/>
    </source>
</evidence>
<reference evidence="1" key="3">
    <citation type="submission" date="2025-08" db="UniProtKB">
        <authorList>
            <consortium name="Ensembl"/>
        </authorList>
    </citation>
    <scope>IDENTIFICATION</scope>
</reference>
<accession>A0AAX7TRC0</accession>
<gene>
    <name evidence="1" type="primary">LRMDA</name>
</gene>